<feature type="region of interest" description="Disordered" evidence="2">
    <location>
        <begin position="129"/>
        <end position="149"/>
    </location>
</feature>
<dbReference type="GO" id="GO:0019722">
    <property type="term" value="P:calcium-mediated signaling"/>
    <property type="evidence" value="ECO:0007669"/>
    <property type="project" value="InterPro"/>
</dbReference>
<feature type="non-terminal residue" evidence="3">
    <location>
        <position position="180"/>
    </location>
</feature>
<dbReference type="PANTHER" id="PTHR10300:SF14">
    <property type="entry name" value="PROTEIN SARAH"/>
    <property type="match status" value="1"/>
</dbReference>
<gene>
    <name evidence="3" type="ORF">BJ684DRAFT_5031</name>
</gene>
<evidence type="ECO:0000256" key="2">
    <source>
        <dbReference type="SAM" id="MobiDB-lite"/>
    </source>
</evidence>
<dbReference type="Gene3D" id="3.30.70.330">
    <property type="match status" value="1"/>
</dbReference>
<dbReference type="InterPro" id="IPR006931">
    <property type="entry name" value="Calcipressin"/>
</dbReference>
<keyword evidence="4" id="KW-1185">Reference proteome</keyword>
<dbReference type="Proteomes" id="UP000267251">
    <property type="component" value="Unassembled WGS sequence"/>
</dbReference>
<dbReference type="GO" id="GO:0005737">
    <property type="term" value="C:cytoplasm"/>
    <property type="evidence" value="ECO:0007669"/>
    <property type="project" value="TreeGrafter"/>
</dbReference>
<accession>A0A4P9Y8F4</accession>
<organism evidence="3 4">
    <name type="scientific">Piptocephalis cylindrospora</name>
    <dbReference type="NCBI Taxonomy" id="1907219"/>
    <lineage>
        <taxon>Eukaryota</taxon>
        <taxon>Fungi</taxon>
        <taxon>Fungi incertae sedis</taxon>
        <taxon>Zoopagomycota</taxon>
        <taxon>Zoopagomycotina</taxon>
        <taxon>Zoopagomycetes</taxon>
        <taxon>Zoopagales</taxon>
        <taxon>Piptocephalidaceae</taxon>
        <taxon>Piptocephalis</taxon>
    </lineage>
</organism>
<dbReference type="AlphaFoldDB" id="A0A4P9Y8F4"/>
<dbReference type="OrthoDB" id="17212at2759"/>
<dbReference type="EMBL" id="KZ987811">
    <property type="protein sequence ID" value="RKP14621.1"/>
    <property type="molecule type" value="Genomic_DNA"/>
</dbReference>
<comment type="similarity">
    <text evidence="1">Belongs to the RCAN family.</text>
</comment>
<reference evidence="4" key="1">
    <citation type="journal article" date="2018" name="Nat. Microbiol.">
        <title>Leveraging single-cell genomics to expand the fungal tree of life.</title>
        <authorList>
            <person name="Ahrendt S.R."/>
            <person name="Quandt C.A."/>
            <person name="Ciobanu D."/>
            <person name="Clum A."/>
            <person name="Salamov A."/>
            <person name="Andreopoulos B."/>
            <person name="Cheng J.F."/>
            <person name="Woyke T."/>
            <person name="Pelin A."/>
            <person name="Henrissat B."/>
            <person name="Reynolds N.K."/>
            <person name="Benny G.L."/>
            <person name="Smith M.E."/>
            <person name="James T.Y."/>
            <person name="Grigoriev I.V."/>
        </authorList>
    </citation>
    <scope>NUCLEOTIDE SEQUENCE [LARGE SCALE GENOMIC DNA]</scope>
</reference>
<feature type="region of interest" description="Disordered" evidence="2">
    <location>
        <begin position="161"/>
        <end position="180"/>
    </location>
</feature>
<evidence type="ECO:0000313" key="4">
    <source>
        <dbReference type="Proteomes" id="UP000267251"/>
    </source>
</evidence>
<dbReference type="GO" id="GO:0005634">
    <property type="term" value="C:nucleus"/>
    <property type="evidence" value="ECO:0007669"/>
    <property type="project" value="TreeGrafter"/>
</dbReference>
<evidence type="ECO:0000313" key="3">
    <source>
        <dbReference type="EMBL" id="RKP14621.1"/>
    </source>
</evidence>
<proteinExistence type="inferred from homology"/>
<dbReference type="InterPro" id="IPR012677">
    <property type="entry name" value="Nucleotide-bd_a/b_plait_sf"/>
</dbReference>
<dbReference type="Pfam" id="PF04847">
    <property type="entry name" value="Calcipressin"/>
    <property type="match status" value="1"/>
</dbReference>
<dbReference type="GO" id="GO:0008597">
    <property type="term" value="F:calcium-dependent protein serine/threonine phosphatase regulator activity"/>
    <property type="evidence" value="ECO:0007669"/>
    <property type="project" value="TreeGrafter"/>
</dbReference>
<dbReference type="PANTHER" id="PTHR10300">
    <property type="entry name" value="CALCIPRESSIN"/>
    <property type="match status" value="1"/>
</dbReference>
<protein>
    <submittedName>
        <fullName evidence="3">Calcipressin-domain-containing protein</fullName>
    </submittedName>
</protein>
<evidence type="ECO:0000256" key="1">
    <source>
        <dbReference type="ARBA" id="ARBA00008209"/>
    </source>
</evidence>
<feature type="non-terminal residue" evidence="3">
    <location>
        <position position="1"/>
    </location>
</feature>
<name>A0A4P9Y8F4_9FUNG</name>
<sequence>TPSPPLDPVSVEDLPPISPQATNTLLLTDMDTALFTPVLLDSVREVMEELGKLHSFSPMPAFGRIVIVYPTALEAALAHHQLKANAIDQDLGCSLYFGGNTPIAAPTALRYPNLLTVPEAEQLWLISPPGSPPVGWQSRPDDPPNMQPHADDIVAALHARFMDDGSQNMSSPSPQHPLPP</sequence>